<dbReference type="InterPro" id="IPR035920">
    <property type="entry name" value="YhbY-like_sf"/>
</dbReference>
<dbReference type="PANTHER" id="PTHR40065">
    <property type="entry name" value="RNA-BINDING PROTEIN YHBY"/>
    <property type="match status" value="1"/>
</dbReference>
<dbReference type="EMBL" id="NVVJ01000051">
    <property type="protein sequence ID" value="PCJ22769.1"/>
    <property type="molecule type" value="Genomic_DNA"/>
</dbReference>
<comment type="caution">
    <text evidence="4">The sequence shown here is derived from an EMBL/GenBank/DDBJ whole genome shotgun (WGS) entry which is preliminary data.</text>
</comment>
<evidence type="ECO:0000259" key="3">
    <source>
        <dbReference type="PROSITE" id="PS51295"/>
    </source>
</evidence>
<dbReference type="InterPro" id="IPR001890">
    <property type="entry name" value="RNA-binding_CRM"/>
</dbReference>
<accession>A0A2A5AU59</accession>
<dbReference type="Pfam" id="PF01985">
    <property type="entry name" value="CRS1_YhbY"/>
    <property type="match status" value="1"/>
</dbReference>
<dbReference type="AlphaFoldDB" id="A0A2A5AU59"/>
<name>A0A2A5AU59_9GAMM</name>
<dbReference type="PROSITE" id="PS51295">
    <property type="entry name" value="CRM"/>
    <property type="match status" value="1"/>
</dbReference>
<dbReference type="SUPFAM" id="SSF75471">
    <property type="entry name" value="YhbY-like"/>
    <property type="match status" value="1"/>
</dbReference>
<proteinExistence type="predicted"/>
<sequence length="102" mass="11604">MTLSNASKKKFRAIGHKLKPIVSIAQKGLTENVKIEINRALRDHELIKIKLLAADKKEKQALEKTICEEFDAHCIQSIGHVMLLYRRAKKQNARLSNVATKK</sequence>
<dbReference type="Proteomes" id="UP000218327">
    <property type="component" value="Unassembled WGS sequence"/>
</dbReference>
<reference evidence="5" key="1">
    <citation type="submission" date="2017-08" db="EMBL/GenBank/DDBJ databases">
        <title>A dynamic microbial community with high functional redundancy inhabits the cold, oxic subseafloor aquifer.</title>
        <authorList>
            <person name="Tully B.J."/>
            <person name="Wheat C.G."/>
            <person name="Glazer B.T."/>
            <person name="Huber J.A."/>
        </authorList>
    </citation>
    <scope>NUCLEOTIDE SEQUENCE [LARGE SCALE GENOMIC DNA]</scope>
</reference>
<gene>
    <name evidence="4" type="ORF">COA96_13450</name>
</gene>
<evidence type="ECO:0000313" key="4">
    <source>
        <dbReference type="EMBL" id="PCJ22769.1"/>
    </source>
</evidence>
<evidence type="ECO:0000256" key="2">
    <source>
        <dbReference type="PROSITE-ProRule" id="PRU00626"/>
    </source>
</evidence>
<dbReference type="PANTHER" id="PTHR40065:SF3">
    <property type="entry name" value="RNA-BINDING PROTEIN YHBY"/>
    <property type="match status" value="1"/>
</dbReference>
<organism evidence="4 5">
    <name type="scientific">SAR86 cluster bacterium</name>
    <dbReference type="NCBI Taxonomy" id="2030880"/>
    <lineage>
        <taxon>Bacteria</taxon>
        <taxon>Pseudomonadati</taxon>
        <taxon>Pseudomonadota</taxon>
        <taxon>Gammaproteobacteria</taxon>
        <taxon>SAR86 cluster</taxon>
    </lineage>
</organism>
<evidence type="ECO:0000313" key="5">
    <source>
        <dbReference type="Proteomes" id="UP000218327"/>
    </source>
</evidence>
<dbReference type="GO" id="GO:0003723">
    <property type="term" value="F:RNA binding"/>
    <property type="evidence" value="ECO:0007669"/>
    <property type="project" value="UniProtKB-UniRule"/>
</dbReference>
<evidence type="ECO:0000256" key="1">
    <source>
        <dbReference type="ARBA" id="ARBA00022884"/>
    </source>
</evidence>
<protein>
    <submittedName>
        <fullName evidence="4">Ribosome assembly RNA-binding protein YhbY</fullName>
    </submittedName>
</protein>
<dbReference type="SMART" id="SM01103">
    <property type="entry name" value="CRS1_YhbY"/>
    <property type="match status" value="1"/>
</dbReference>
<feature type="domain" description="CRM" evidence="3">
    <location>
        <begin position="1"/>
        <end position="97"/>
    </location>
</feature>
<keyword evidence="1 2" id="KW-0694">RNA-binding</keyword>
<dbReference type="InterPro" id="IPR051925">
    <property type="entry name" value="RNA-binding_domain"/>
</dbReference>
<dbReference type="Gene3D" id="3.30.110.60">
    <property type="entry name" value="YhbY-like"/>
    <property type="match status" value="1"/>
</dbReference>